<dbReference type="GO" id="GO:0008235">
    <property type="term" value="F:metalloexopeptidase activity"/>
    <property type="evidence" value="ECO:0007669"/>
    <property type="project" value="InterPro"/>
</dbReference>
<dbReference type="SUPFAM" id="SSF53187">
    <property type="entry name" value="Zn-dependent exopeptidases"/>
    <property type="match status" value="1"/>
</dbReference>
<dbReference type="Gene3D" id="3.40.630.10">
    <property type="entry name" value="Zn peptidases"/>
    <property type="match status" value="1"/>
</dbReference>
<dbReference type="Proteomes" id="UP000093080">
    <property type="component" value="Unassembled WGS sequence"/>
</dbReference>
<dbReference type="EMBL" id="MAGO01000005">
    <property type="protein sequence ID" value="OCC15438.1"/>
    <property type="molecule type" value="Genomic_DNA"/>
</dbReference>
<keyword evidence="3" id="KW-1185">Reference proteome</keyword>
<feature type="domain" description="Peptidase M28" evidence="1">
    <location>
        <begin position="77"/>
        <end position="286"/>
    </location>
</feature>
<dbReference type="InterPro" id="IPR007484">
    <property type="entry name" value="Peptidase_M28"/>
</dbReference>
<evidence type="ECO:0000313" key="3">
    <source>
        <dbReference type="Proteomes" id="UP000093080"/>
    </source>
</evidence>
<dbReference type="PANTHER" id="PTHR12147">
    <property type="entry name" value="METALLOPEPTIDASE M28 FAMILY MEMBER"/>
    <property type="match status" value="1"/>
</dbReference>
<dbReference type="InterPro" id="IPR045175">
    <property type="entry name" value="M28_fam"/>
</dbReference>
<dbReference type="STRING" id="1156395.DBT_1185"/>
<comment type="caution">
    <text evidence="2">The sequence shown here is derived from an EMBL/GenBank/DDBJ whole genome shotgun (WGS) entry which is preliminary data.</text>
</comment>
<dbReference type="Pfam" id="PF04389">
    <property type="entry name" value="Peptidase_M28"/>
    <property type="match status" value="1"/>
</dbReference>
<evidence type="ECO:0000259" key="1">
    <source>
        <dbReference type="Pfam" id="PF04389"/>
    </source>
</evidence>
<evidence type="ECO:0000313" key="2">
    <source>
        <dbReference type="EMBL" id="OCC15438.1"/>
    </source>
</evidence>
<dbReference type="GO" id="GO:0006508">
    <property type="term" value="P:proteolysis"/>
    <property type="evidence" value="ECO:0007669"/>
    <property type="project" value="InterPro"/>
</dbReference>
<dbReference type="OrthoDB" id="9789219at2"/>
<name>A0A1B9F660_9BACT</name>
<proteinExistence type="predicted"/>
<protein>
    <recommendedName>
        <fullName evidence="1">Peptidase M28 domain-containing protein</fullName>
    </recommendedName>
</protein>
<gene>
    <name evidence="2" type="ORF">DBT_1185</name>
</gene>
<sequence>MNALKKADPIELRRIVDHLALKIGPRHYSATHSLDKTRDFIIKEFELQGRKIWLQDFQYRGNIYWNVIASNHNGISQHIDKEPILVIGAHYDTVSTTPGADDNASGIAGLIELSRILGKHLPDDVVLAAFSLEEPPCYRTRNMGSYHLAKHLKKSDIDLKGMVCLEMIGYYSDSPNSQSFPVPFMKGIYSNIGNFIGLVGNLWSKGLTKRLKASFLKAGTIPTESINAPFWVIGSDFSDHWAFYKFGYRAVMVTDTAFYRNPNYHRPTDLPQTLDFHRMAAVVDALVVATIDLCRLSL</sequence>
<dbReference type="RefSeq" id="WP_067617527.1">
    <property type="nucleotide sequence ID" value="NZ_MAGO01000005.1"/>
</dbReference>
<dbReference type="AlphaFoldDB" id="A0A1B9F660"/>
<organism evidence="2 3">
    <name type="scientific">Dissulfuribacter thermophilus</name>
    <dbReference type="NCBI Taxonomy" id="1156395"/>
    <lineage>
        <taxon>Bacteria</taxon>
        <taxon>Pseudomonadati</taxon>
        <taxon>Thermodesulfobacteriota</taxon>
        <taxon>Dissulfuribacteria</taxon>
        <taxon>Dissulfuribacterales</taxon>
        <taxon>Dissulfuribacteraceae</taxon>
        <taxon>Dissulfuribacter</taxon>
    </lineage>
</organism>
<accession>A0A1B9F660</accession>
<reference evidence="2 3" key="1">
    <citation type="submission" date="2016-06" db="EMBL/GenBank/DDBJ databases">
        <title>Respiratory ammonification of nitrate coupled to the oxidation of elemental sulfur in deep-sea autotrophic thermophilic bacteria.</title>
        <authorList>
            <person name="Slobodkina G.B."/>
            <person name="Mardanov A.V."/>
            <person name="Ravin N.V."/>
            <person name="Frolova A.A."/>
            <person name="Viryasiv M.B."/>
            <person name="Chernyh N.A."/>
            <person name="Bonch-Osmolovskaya E.A."/>
            <person name="Slobodkin A.I."/>
        </authorList>
    </citation>
    <scope>NUCLEOTIDE SEQUENCE [LARGE SCALE GENOMIC DNA]</scope>
    <source>
        <strain evidence="2 3">S69</strain>
    </source>
</reference>
<dbReference type="PANTHER" id="PTHR12147:SF26">
    <property type="entry name" value="PEPTIDASE M28 DOMAIN-CONTAINING PROTEIN"/>
    <property type="match status" value="1"/>
</dbReference>